<sequence length="253" mass="28675">MSSSGVAVTGHESSTITNFQWGRDSIHLKLWYLKCHTLQDLTPRPIFAMSTTGVTLATDLLASDPHFMCTISIRQLCTSIQNSRLERTGRVISLTRFEQQRGFRHQFIVLKIGMMPDDGEAIWLRLDRGPKPENSTPRSSVSRFTPCDSATISSSEAQLLYGLRLEMKAEVVFPVNGPTAGDLRELFNILSQESPEYRLWGENCKWFCSVVQENLTHFYSGELRSGTLSHRDLGKKSRRRIAHRFLSVIAQSH</sequence>
<accession>A0A9P6AGB9</accession>
<dbReference type="EMBL" id="MU129167">
    <property type="protein sequence ID" value="KAF9505198.1"/>
    <property type="molecule type" value="Genomic_DNA"/>
</dbReference>
<comment type="caution">
    <text evidence="1">The sequence shown here is derived from an EMBL/GenBank/DDBJ whole genome shotgun (WGS) entry which is preliminary data.</text>
</comment>
<dbReference type="AlphaFoldDB" id="A0A9P6AGB9"/>
<dbReference type="Proteomes" id="UP000886523">
    <property type="component" value="Unassembled WGS sequence"/>
</dbReference>
<protein>
    <submittedName>
        <fullName evidence="1">Uncharacterized protein</fullName>
    </submittedName>
</protein>
<proteinExistence type="predicted"/>
<evidence type="ECO:0000313" key="2">
    <source>
        <dbReference type="Proteomes" id="UP000886523"/>
    </source>
</evidence>
<evidence type="ECO:0000313" key="1">
    <source>
        <dbReference type="EMBL" id="KAF9505198.1"/>
    </source>
</evidence>
<keyword evidence="2" id="KW-1185">Reference proteome</keyword>
<dbReference type="OrthoDB" id="3014488at2759"/>
<reference evidence="1" key="1">
    <citation type="journal article" date="2020" name="Nat. Commun.">
        <title>Large-scale genome sequencing of mycorrhizal fungi provides insights into the early evolution of symbiotic traits.</title>
        <authorList>
            <person name="Miyauchi S."/>
            <person name="Kiss E."/>
            <person name="Kuo A."/>
            <person name="Drula E."/>
            <person name="Kohler A."/>
            <person name="Sanchez-Garcia M."/>
            <person name="Morin E."/>
            <person name="Andreopoulos B."/>
            <person name="Barry K.W."/>
            <person name="Bonito G."/>
            <person name="Buee M."/>
            <person name="Carver A."/>
            <person name="Chen C."/>
            <person name="Cichocki N."/>
            <person name="Clum A."/>
            <person name="Culley D."/>
            <person name="Crous P.W."/>
            <person name="Fauchery L."/>
            <person name="Girlanda M."/>
            <person name="Hayes R.D."/>
            <person name="Keri Z."/>
            <person name="LaButti K."/>
            <person name="Lipzen A."/>
            <person name="Lombard V."/>
            <person name="Magnuson J."/>
            <person name="Maillard F."/>
            <person name="Murat C."/>
            <person name="Nolan M."/>
            <person name="Ohm R.A."/>
            <person name="Pangilinan J."/>
            <person name="Pereira M.F."/>
            <person name="Perotto S."/>
            <person name="Peter M."/>
            <person name="Pfister S."/>
            <person name="Riley R."/>
            <person name="Sitrit Y."/>
            <person name="Stielow J.B."/>
            <person name="Szollosi G."/>
            <person name="Zifcakova L."/>
            <person name="Stursova M."/>
            <person name="Spatafora J.W."/>
            <person name="Tedersoo L."/>
            <person name="Vaario L.M."/>
            <person name="Yamada A."/>
            <person name="Yan M."/>
            <person name="Wang P."/>
            <person name="Xu J."/>
            <person name="Bruns T."/>
            <person name="Baldrian P."/>
            <person name="Vilgalys R."/>
            <person name="Dunand C."/>
            <person name="Henrissat B."/>
            <person name="Grigoriev I.V."/>
            <person name="Hibbett D."/>
            <person name="Nagy L.G."/>
            <person name="Martin F.M."/>
        </authorList>
    </citation>
    <scope>NUCLEOTIDE SEQUENCE</scope>
    <source>
        <strain evidence="1">UP504</strain>
    </source>
</reference>
<gene>
    <name evidence="1" type="ORF">BS47DRAFT_1354198</name>
</gene>
<organism evidence="1 2">
    <name type="scientific">Hydnum rufescens UP504</name>
    <dbReference type="NCBI Taxonomy" id="1448309"/>
    <lineage>
        <taxon>Eukaryota</taxon>
        <taxon>Fungi</taxon>
        <taxon>Dikarya</taxon>
        <taxon>Basidiomycota</taxon>
        <taxon>Agaricomycotina</taxon>
        <taxon>Agaricomycetes</taxon>
        <taxon>Cantharellales</taxon>
        <taxon>Hydnaceae</taxon>
        <taxon>Hydnum</taxon>
    </lineage>
</organism>
<name>A0A9P6AGB9_9AGAM</name>